<dbReference type="EMBL" id="BPLR01020530">
    <property type="protein sequence ID" value="GIX79756.1"/>
    <property type="molecule type" value="Genomic_DNA"/>
</dbReference>
<evidence type="ECO:0000313" key="1">
    <source>
        <dbReference type="EMBL" id="GIX79756.1"/>
    </source>
</evidence>
<gene>
    <name evidence="1" type="ORF">CEXT_424011</name>
</gene>
<evidence type="ECO:0000313" key="2">
    <source>
        <dbReference type="Proteomes" id="UP001054945"/>
    </source>
</evidence>
<sequence>MGKKSEQWLPVSAKRLVLQLNRGVWGRGIVHQRRFVFRGAPWLRSSHIVWQLRGGPSTHPPLIIYHIAPESPALTNSDLTDQTEADQTKNTPAPLLNDTSDEYILVNQVLLRKASHYKTRLTQTATKIAKLKIDDPATSQLHTEMADLYKLTDGIKYEFGMSLFKYHL</sequence>
<protein>
    <submittedName>
        <fullName evidence="1">Uncharacterized protein</fullName>
    </submittedName>
</protein>
<accession>A0AAV4N5M5</accession>
<comment type="caution">
    <text evidence="1">The sequence shown here is derived from an EMBL/GenBank/DDBJ whole genome shotgun (WGS) entry which is preliminary data.</text>
</comment>
<name>A0AAV4N5M5_CAEEX</name>
<dbReference type="AlphaFoldDB" id="A0AAV4N5M5"/>
<keyword evidence="2" id="KW-1185">Reference proteome</keyword>
<proteinExistence type="predicted"/>
<dbReference type="Proteomes" id="UP001054945">
    <property type="component" value="Unassembled WGS sequence"/>
</dbReference>
<reference evidence="1 2" key="1">
    <citation type="submission" date="2021-06" db="EMBL/GenBank/DDBJ databases">
        <title>Caerostris extrusa draft genome.</title>
        <authorList>
            <person name="Kono N."/>
            <person name="Arakawa K."/>
        </authorList>
    </citation>
    <scope>NUCLEOTIDE SEQUENCE [LARGE SCALE GENOMIC DNA]</scope>
</reference>
<organism evidence="1 2">
    <name type="scientific">Caerostris extrusa</name>
    <name type="common">Bark spider</name>
    <name type="synonym">Caerostris bankana</name>
    <dbReference type="NCBI Taxonomy" id="172846"/>
    <lineage>
        <taxon>Eukaryota</taxon>
        <taxon>Metazoa</taxon>
        <taxon>Ecdysozoa</taxon>
        <taxon>Arthropoda</taxon>
        <taxon>Chelicerata</taxon>
        <taxon>Arachnida</taxon>
        <taxon>Araneae</taxon>
        <taxon>Araneomorphae</taxon>
        <taxon>Entelegynae</taxon>
        <taxon>Araneoidea</taxon>
        <taxon>Araneidae</taxon>
        <taxon>Caerostris</taxon>
    </lineage>
</organism>